<dbReference type="GeneID" id="101458873"/>
<evidence type="ECO:0000256" key="2">
    <source>
        <dbReference type="SAM" id="Coils"/>
    </source>
</evidence>
<keyword evidence="1 2" id="KW-0175">Coiled coil</keyword>
<accession>W8BRK7</accession>
<dbReference type="InterPro" id="IPR049258">
    <property type="entry name" value="ODAD1_CC"/>
</dbReference>
<dbReference type="KEGG" id="ccat:101458873"/>
<protein>
    <recommendedName>
        <fullName evidence="3">ODAD1 central coiled coil region domain-containing protein</fullName>
    </recommendedName>
</protein>
<organism evidence="4">
    <name type="scientific">Ceratitis capitata</name>
    <name type="common">Mediterranean fruit fly</name>
    <name type="synonym">Tephritis capitata</name>
    <dbReference type="NCBI Taxonomy" id="7213"/>
    <lineage>
        <taxon>Eukaryota</taxon>
        <taxon>Metazoa</taxon>
        <taxon>Ecdysozoa</taxon>
        <taxon>Arthropoda</taxon>
        <taxon>Hexapoda</taxon>
        <taxon>Insecta</taxon>
        <taxon>Pterygota</taxon>
        <taxon>Neoptera</taxon>
        <taxon>Endopterygota</taxon>
        <taxon>Diptera</taxon>
        <taxon>Brachycera</taxon>
        <taxon>Muscomorpha</taxon>
        <taxon>Tephritoidea</taxon>
        <taxon>Tephritidae</taxon>
        <taxon>Ceratitis</taxon>
        <taxon>Ceratitis</taxon>
    </lineage>
</organism>
<feature type="coiled-coil region" evidence="2">
    <location>
        <begin position="109"/>
        <end position="153"/>
    </location>
</feature>
<dbReference type="EMBL" id="GAMC01002615">
    <property type="protein sequence ID" value="JAC03941.1"/>
    <property type="molecule type" value="mRNA"/>
</dbReference>
<reference evidence="4" key="1">
    <citation type="submission" date="2013-07" db="EMBL/GenBank/DDBJ databases">
        <authorList>
            <person name="Geib S."/>
        </authorList>
    </citation>
    <scope>NUCLEOTIDE SEQUENCE</scope>
</reference>
<dbReference type="InterPro" id="IPR051876">
    <property type="entry name" value="ODA-DC/CCD"/>
</dbReference>
<dbReference type="AlphaFoldDB" id="W8BRK7"/>
<evidence type="ECO:0000259" key="3">
    <source>
        <dbReference type="Pfam" id="PF21773"/>
    </source>
</evidence>
<proteinExistence type="evidence at transcript level"/>
<dbReference type="RefSeq" id="XP_004530382.1">
    <property type="nucleotide sequence ID" value="XM_004530325.1"/>
</dbReference>
<evidence type="ECO:0000313" key="4">
    <source>
        <dbReference type="EMBL" id="JAC03941.1"/>
    </source>
</evidence>
<name>W8BRK7_CERCA</name>
<evidence type="ECO:0000256" key="1">
    <source>
        <dbReference type="ARBA" id="ARBA00023054"/>
    </source>
</evidence>
<sequence>MTLATVDTKSSFLKDHMFKLQEVSKRQSDYRRALVARLKHFRRNQIMEGNIKKGTAKLRKERTDIKLHMWTALGAQYRRKSAANLKTIKCHISCEEHLAEDIQLLKTGIANIERELGRMARQIYELNRNTVPATRAIENKVRAQKKLAMMENQLEVGIHQECKMAAENMALREELRELIHERKTFSDHYYKSIRELNSDKKYMIDLIGYALNQFDASIDLYERFDIFKKRQSRELEQKRLEMRDLSRNKSELKDEVDFYKTKNRYRNLDDLQPKEYRRRDNMRESLKRKLTVNKKVLHKIFQYTGEKNVRSVINNFKEQESLYYSYFNYANETSYHMTLLNNAVNRLFADIDMLKLENRNSMQNQLEQIEKLEASLAEKRLSNKNLQKTKELNNERLKKLFQGLKLVRDHSKTNWKSLEELIGKYREININNLSAQLKLMEKHIFGVLTVVYRNERKDPNNRPNEYLVKHIEKFADYATNLDDIVLTQQCPECAEVDALNIDETESVGIMRIENIKSKLYDKVTQPEMQYRLHSMSTCRFPRARMLTAKRNMENELTLS</sequence>
<dbReference type="PANTHER" id="PTHR21694:SF18">
    <property type="entry name" value="COILED-COIL DOMAIN-CONTAINING PROTEIN 63"/>
    <property type="match status" value="1"/>
</dbReference>
<feature type="coiled-coil region" evidence="2">
    <location>
        <begin position="359"/>
        <end position="389"/>
    </location>
</feature>
<dbReference type="Pfam" id="PF21773">
    <property type="entry name" value="ODAD1_CC"/>
    <property type="match status" value="1"/>
</dbReference>
<feature type="coiled-coil region" evidence="2">
    <location>
        <begin position="228"/>
        <end position="262"/>
    </location>
</feature>
<dbReference type="PANTHER" id="PTHR21694">
    <property type="entry name" value="COILED-COIL DOMAIN-CONTAINING PROTEIN 63"/>
    <property type="match status" value="1"/>
</dbReference>
<dbReference type="OrthoDB" id="6766775at2759"/>
<reference evidence="4" key="2">
    <citation type="journal article" date="2014" name="BMC Genomics">
        <title>A genomic perspective to assessing quality of mass-reared SIT flies used in Mediterranean fruit fly (Ceratitis capitata) eradication in California.</title>
        <authorList>
            <person name="Calla B."/>
            <person name="Hall B."/>
            <person name="Hou S."/>
            <person name="Geib S.M."/>
        </authorList>
    </citation>
    <scope>NUCLEOTIDE SEQUENCE</scope>
</reference>
<feature type="domain" description="ODAD1 central coiled coil region" evidence="3">
    <location>
        <begin position="144"/>
        <end position="423"/>
    </location>
</feature>